<comment type="caution">
    <text evidence="1">The sequence shown here is derived from an EMBL/GenBank/DDBJ whole genome shotgun (WGS) entry which is preliminary data.</text>
</comment>
<dbReference type="EMBL" id="VOIH02000012">
    <property type="protein sequence ID" value="KAF3432503.1"/>
    <property type="molecule type" value="Genomic_DNA"/>
</dbReference>
<sequence>MGMLVYCCASELGEAMPQQADTGKASVVHFIAFTLLKVKERVRVGSEGLFSRQQAMALTNNYIVEL</sequence>
<accession>A0A8K0DP24</accession>
<dbReference type="AlphaFoldDB" id="A0A8K0DP24"/>
<evidence type="ECO:0000313" key="2">
    <source>
        <dbReference type="Proteomes" id="UP000796880"/>
    </source>
</evidence>
<gene>
    <name evidence="1" type="ORF">FNV43_RR27243</name>
</gene>
<name>A0A8K0DP24_9ROSA</name>
<reference evidence="1" key="1">
    <citation type="submission" date="2020-03" db="EMBL/GenBank/DDBJ databases">
        <title>A high-quality chromosome-level genome assembly of a woody plant with both climbing and erect habits, Rhamnella rubrinervis.</title>
        <authorList>
            <person name="Lu Z."/>
            <person name="Yang Y."/>
            <person name="Zhu X."/>
            <person name="Sun Y."/>
        </authorList>
    </citation>
    <scope>NUCLEOTIDE SEQUENCE</scope>
    <source>
        <strain evidence="1">BYM</strain>
        <tissue evidence="1">Leaf</tissue>
    </source>
</reference>
<organism evidence="1 2">
    <name type="scientific">Rhamnella rubrinervis</name>
    <dbReference type="NCBI Taxonomy" id="2594499"/>
    <lineage>
        <taxon>Eukaryota</taxon>
        <taxon>Viridiplantae</taxon>
        <taxon>Streptophyta</taxon>
        <taxon>Embryophyta</taxon>
        <taxon>Tracheophyta</taxon>
        <taxon>Spermatophyta</taxon>
        <taxon>Magnoliopsida</taxon>
        <taxon>eudicotyledons</taxon>
        <taxon>Gunneridae</taxon>
        <taxon>Pentapetalae</taxon>
        <taxon>rosids</taxon>
        <taxon>fabids</taxon>
        <taxon>Rosales</taxon>
        <taxon>Rhamnaceae</taxon>
        <taxon>rhamnoid group</taxon>
        <taxon>Rhamneae</taxon>
        <taxon>Rhamnella</taxon>
    </lineage>
</organism>
<dbReference type="Proteomes" id="UP000796880">
    <property type="component" value="Unassembled WGS sequence"/>
</dbReference>
<evidence type="ECO:0000313" key="1">
    <source>
        <dbReference type="EMBL" id="KAF3432503.1"/>
    </source>
</evidence>
<protein>
    <submittedName>
        <fullName evidence="1">Uncharacterized protein</fullName>
    </submittedName>
</protein>
<keyword evidence="2" id="KW-1185">Reference proteome</keyword>
<proteinExistence type="predicted"/>